<name>A0ABM8GL70_9MICO</name>
<accession>A0ABM8GL70</accession>
<dbReference type="InterPro" id="IPR017871">
    <property type="entry name" value="ABC_transporter-like_CS"/>
</dbReference>
<evidence type="ECO:0000256" key="3">
    <source>
        <dbReference type="ARBA" id="ARBA00022840"/>
    </source>
</evidence>
<protein>
    <recommendedName>
        <fullName evidence="5">ABC transporter domain-containing protein</fullName>
    </recommendedName>
</protein>
<feature type="region of interest" description="Disordered" evidence="4">
    <location>
        <begin position="322"/>
        <end position="361"/>
    </location>
</feature>
<dbReference type="InterPro" id="IPR032823">
    <property type="entry name" value="BCA_ABC_TP_C"/>
</dbReference>
<evidence type="ECO:0000259" key="5">
    <source>
        <dbReference type="PROSITE" id="PS50893"/>
    </source>
</evidence>
<dbReference type="EMBL" id="AP027732">
    <property type="protein sequence ID" value="BDZ49131.1"/>
    <property type="molecule type" value="Genomic_DNA"/>
</dbReference>
<reference evidence="7" key="1">
    <citation type="journal article" date="2019" name="Int. J. Syst. Evol. Microbiol.">
        <title>The Global Catalogue of Microorganisms (GCM) 10K type strain sequencing project: providing services to taxonomists for standard genome sequencing and annotation.</title>
        <authorList>
            <consortium name="The Broad Institute Genomics Platform"/>
            <consortium name="The Broad Institute Genome Sequencing Center for Infectious Disease"/>
            <person name="Wu L."/>
            <person name="Ma J."/>
        </authorList>
    </citation>
    <scope>NUCLEOTIDE SEQUENCE [LARGE SCALE GENOMIC DNA]</scope>
    <source>
        <strain evidence="7">NBRC 108728</strain>
    </source>
</reference>
<dbReference type="PANTHER" id="PTHR45772:SF9">
    <property type="entry name" value="CONSERVED COMPONENT OF ABC TRANSPORTER FOR NATURAL AMINO ACIDS"/>
    <property type="match status" value="1"/>
</dbReference>
<evidence type="ECO:0000313" key="6">
    <source>
        <dbReference type="EMBL" id="BDZ49131.1"/>
    </source>
</evidence>
<dbReference type="InterPro" id="IPR003593">
    <property type="entry name" value="AAA+_ATPase"/>
</dbReference>
<organism evidence="6 7">
    <name type="scientific">Frondihabitans sucicola</name>
    <dbReference type="NCBI Taxonomy" id="1268041"/>
    <lineage>
        <taxon>Bacteria</taxon>
        <taxon>Bacillati</taxon>
        <taxon>Actinomycetota</taxon>
        <taxon>Actinomycetes</taxon>
        <taxon>Micrococcales</taxon>
        <taxon>Microbacteriaceae</taxon>
        <taxon>Frondihabitans</taxon>
    </lineage>
</organism>
<proteinExistence type="predicted"/>
<sequence>MSETTKTPRGSIPGYDYDRTELRRKLATVTEEPGSAKPDPILTVDNVVRRFGGMTAVDVGHVEVQRGAITALIGPNGAGKTTFFNLLTGFDKPNSAPSITNRGPNTARWVFDGKAMSAVGAAKVARTGMVRTFQLTKALSRLTVMQNMLLGAKDQPGENFFVAIVKPLWKKREAEIELKAIDLLERFKLLEKKDDYAGSLSGGQRKLLEMARALMSDPAMIMLDEPMAGVNPALTQSLLGHIQSLRDEGTTVLFVEHDMHMVRHISDWVIVMAEGRIVAEGPADTVMDNPAVIDAYLGAHHDTDLGDDSLLTDDTLEELEAEVKQEDAARGSAEPERVGREPAPELNEEEHQIDAPAEDDK</sequence>
<dbReference type="SUPFAM" id="SSF52540">
    <property type="entry name" value="P-loop containing nucleoside triphosphate hydrolases"/>
    <property type="match status" value="1"/>
</dbReference>
<dbReference type="PROSITE" id="PS50893">
    <property type="entry name" value="ABC_TRANSPORTER_2"/>
    <property type="match status" value="1"/>
</dbReference>
<keyword evidence="1" id="KW-0813">Transport</keyword>
<keyword evidence="7" id="KW-1185">Reference proteome</keyword>
<dbReference type="InterPro" id="IPR003439">
    <property type="entry name" value="ABC_transporter-like_ATP-bd"/>
</dbReference>
<dbReference type="CDD" id="cd03219">
    <property type="entry name" value="ABC_Mj1267_LivG_branched"/>
    <property type="match status" value="1"/>
</dbReference>
<gene>
    <name evidence="6" type="ORF">GCM10025867_13720</name>
</gene>
<keyword evidence="2" id="KW-0547">Nucleotide-binding</keyword>
<keyword evidence="3" id="KW-0067">ATP-binding</keyword>
<dbReference type="InterPro" id="IPR051120">
    <property type="entry name" value="ABC_AA/LPS_Transport"/>
</dbReference>
<evidence type="ECO:0000256" key="4">
    <source>
        <dbReference type="SAM" id="MobiDB-lite"/>
    </source>
</evidence>
<evidence type="ECO:0000313" key="7">
    <source>
        <dbReference type="Proteomes" id="UP001321486"/>
    </source>
</evidence>
<dbReference type="Proteomes" id="UP001321486">
    <property type="component" value="Chromosome"/>
</dbReference>
<dbReference type="Pfam" id="PF00005">
    <property type="entry name" value="ABC_tran"/>
    <property type="match status" value="1"/>
</dbReference>
<dbReference type="SMART" id="SM00382">
    <property type="entry name" value="AAA"/>
    <property type="match status" value="1"/>
</dbReference>
<evidence type="ECO:0000256" key="2">
    <source>
        <dbReference type="ARBA" id="ARBA00022741"/>
    </source>
</evidence>
<evidence type="ECO:0000256" key="1">
    <source>
        <dbReference type="ARBA" id="ARBA00022448"/>
    </source>
</evidence>
<feature type="domain" description="ABC transporter" evidence="5">
    <location>
        <begin position="42"/>
        <end position="299"/>
    </location>
</feature>
<dbReference type="PROSITE" id="PS00211">
    <property type="entry name" value="ABC_TRANSPORTER_1"/>
    <property type="match status" value="1"/>
</dbReference>
<feature type="compositionally biased region" description="Basic and acidic residues" evidence="4">
    <location>
        <begin position="322"/>
        <end position="353"/>
    </location>
</feature>
<dbReference type="InterPro" id="IPR027417">
    <property type="entry name" value="P-loop_NTPase"/>
</dbReference>
<dbReference type="Gene3D" id="3.40.50.300">
    <property type="entry name" value="P-loop containing nucleotide triphosphate hydrolases"/>
    <property type="match status" value="1"/>
</dbReference>
<dbReference type="PANTHER" id="PTHR45772">
    <property type="entry name" value="CONSERVED COMPONENT OF ABC TRANSPORTER FOR NATURAL AMINO ACIDS-RELATED"/>
    <property type="match status" value="1"/>
</dbReference>
<dbReference type="Pfam" id="PF12399">
    <property type="entry name" value="BCA_ABC_TP_C"/>
    <property type="match status" value="1"/>
</dbReference>